<dbReference type="InParanoid" id="M1DZZ5"/>
<dbReference type="EnsemblPlants" id="PGSC0003DMT400097129">
    <property type="protein sequence ID" value="PGSC0003DMT400097129"/>
    <property type="gene ID" value="PGSC0003DMG400046700"/>
</dbReference>
<reference evidence="3" key="1">
    <citation type="journal article" date="2011" name="Nature">
        <title>Genome sequence and analysis of the tuber crop potato.</title>
        <authorList>
            <consortium name="The Potato Genome Sequencing Consortium"/>
        </authorList>
    </citation>
    <scope>NUCLEOTIDE SEQUENCE [LARGE SCALE GENOMIC DNA]</scope>
    <source>
        <strain evidence="3">cv. DM1-3 516 R44</strain>
    </source>
</reference>
<feature type="region of interest" description="Disordered" evidence="1">
    <location>
        <begin position="113"/>
        <end position="143"/>
    </location>
</feature>
<dbReference type="Proteomes" id="UP000011115">
    <property type="component" value="Unassembled WGS sequence"/>
</dbReference>
<name>M1DZZ5_SOLTU</name>
<dbReference type="AlphaFoldDB" id="M1DZZ5"/>
<sequence length="164" mass="18281">MDSPNSVNGQGNVAIGVVVRQCADRTRRPRLGLTESCSKWAANSMSNLPKGRGTEWYLKFEGKYGHHFAKRNEKAEKNKENDCLGIAKSTWRVAEGSHSAFCSSVMSLEGKDQVDGKREQSAHHREVLRGSTMSPNDPEHDDAEEWCKTTKKYITGRIAELIGD</sequence>
<proteinExistence type="predicted"/>
<dbReference type="HOGENOM" id="CLU_1621869_0_0_1"/>
<keyword evidence="3" id="KW-1185">Reference proteome</keyword>
<evidence type="ECO:0000256" key="1">
    <source>
        <dbReference type="SAM" id="MobiDB-lite"/>
    </source>
</evidence>
<evidence type="ECO:0000313" key="3">
    <source>
        <dbReference type="Proteomes" id="UP000011115"/>
    </source>
</evidence>
<accession>M1DZZ5</accession>
<dbReference type="PaxDb" id="4113-PGSC0003DMT400097129"/>
<organism evidence="2 3">
    <name type="scientific">Solanum tuberosum</name>
    <name type="common">Potato</name>
    <dbReference type="NCBI Taxonomy" id="4113"/>
    <lineage>
        <taxon>Eukaryota</taxon>
        <taxon>Viridiplantae</taxon>
        <taxon>Streptophyta</taxon>
        <taxon>Embryophyta</taxon>
        <taxon>Tracheophyta</taxon>
        <taxon>Spermatophyta</taxon>
        <taxon>Magnoliopsida</taxon>
        <taxon>eudicotyledons</taxon>
        <taxon>Gunneridae</taxon>
        <taxon>Pentapetalae</taxon>
        <taxon>asterids</taxon>
        <taxon>lamiids</taxon>
        <taxon>Solanales</taxon>
        <taxon>Solanaceae</taxon>
        <taxon>Solanoideae</taxon>
        <taxon>Solaneae</taxon>
        <taxon>Solanum</taxon>
    </lineage>
</organism>
<evidence type="ECO:0000313" key="2">
    <source>
        <dbReference type="EnsemblPlants" id="PGSC0003DMT400097129"/>
    </source>
</evidence>
<feature type="compositionally biased region" description="Basic and acidic residues" evidence="1">
    <location>
        <begin position="113"/>
        <end position="128"/>
    </location>
</feature>
<reference evidence="2" key="2">
    <citation type="submission" date="2015-06" db="UniProtKB">
        <authorList>
            <consortium name="EnsemblPlants"/>
        </authorList>
    </citation>
    <scope>IDENTIFICATION</scope>
    <source>
        <strain evidence="2">DM1-3 516 R44</strain>
    </source>
</reference>
<dbReference type="Gramene" id="PGSC0003DMT400097129">
    <property type="protein sequence ID" value="PGSC0003DMT400097129"/>
    <property type="gene ID" value="PGSC0003DMG400046700"/>
</dbReference>
<protein>
    <submittedName>
        <fullName evidence="2">Uncharacterized protein</fullName>
    </submittedName>
</protein>